<comment type="caution">
    <text evidence="6">The sequence shown here is derived from an EMBL/GenBank/DDBJ whole genome shotgun (WGS) entry which is preliminary data.</text>
</comment>
<dbReference type="GO" id="GO:0008168">
    <property type="term" value="F:methyltransferase activity"/>
    <property type="evidence" value="ECO:0007669"/>
    <property type="project" value="UniProtKB-KW"/>
</dbReference>
<comment type="similarity">
    <text evidence="4">Belongs to the MT-A70-like family.</text>
</comment>
<feature type="compositionally biased region" description="Low complexity" evidence="5">
    <location>
        <begin position="1"/>
        <end position="10"/>
    </location>
</feature>
<evidence type="ECO:0000313" key="6">
    <source>
        <dbReference type="EMBL" id="MDT0249235.1"/>
    </source>
</evidence>
<gene>
    <name evidence="6" type="ORF">RMW62_09095</name>
</gene>
<dbReference type="PROSITE" id="PS51143">
    <property type="entry name" value="MT_A70"/>
    <property type="match status" value="1"/>
</dbReference>
<keyword evidence="2" id="KW-0808">Transferase</keyword>
<evidence type="ECO:0000256" key="1">
    <source>
        <dbReference type="ARBA" id="ARBA00022603"/>
    </source>
</evidence>
<dbReference type="PANTHER" id="PTHR12829:SF7">
    <property type="entry name" value="N6-ADENOSINE-METHYLTRANSFERASE CATALYTIC SUBUNIT"/>
    <property type="match status" value="1"/>
</dbReference>
<feature type="region of interest" description="Disordered" evidence="5">
    <location>
        <begin position="237"/>
        <end position="280"/>
    </location>
</feature>
<reference evidence="6" key="1">
    <citation type="submission" date="2022-06" db="EMBL/GenBank/DDBJ databases">
        <title>Draft Genome Sequences of Three Actinomyces oris Strains, Isolated from Healthy Human Feces.</title>
        <authorList>
            <person name="Ye Y."/>
            <person name="Liu C."/>
            <person name="Zhao J."/>
            <person name="Xu J."/>
            <person name="Huang H."/>
            <person name="Wang B."/>
            <person name="Wei J."/>
            <person name="Jing X."/>
        </authorList>
    </citation>
    <scope>NUCLEOTIDE SEQUENCE</scope>
    <source>
        <strain evidence="6">CNGBCC1803368</strain>
    </source>
</reference>
<dbReference type="GO" id="GO:0032259">
    <property type="term" value="P:methylation"/>
    <property type="evidence" value="ECO:0007669"/>
    <property type="project" value="UniProtKB-KW"/>
</dbReference>
<dbReference type="Proteomes" id="UP001180729">
    <property type="component" value="Unassembled WGS sequence"/>
</dbReference>
<sequence length="280" mass="30291">MLSQDSAGKAAGSGGKAGVPTGGTGSSPTIPGLPPGGFATILVDPPWPLQSGEKHYRTMSLARIKALPVGTLAARDAHLWLWTTNALLPRAYEVAEAWGFTVRSPLTWVKFRLGLGGRYQLRNATEQLLFCTRGRAPLGSRSQPTWFNAPVTEHSRKPAEQFAIIERVSPGPYLELFARRRPESNQPWAVWGDQVDSDIRIPGFAVPRYSERAREAEKTPERTESVQTAVAEVAGVSRLGASSAVVTSQADSERPAAMRRGGTGDDRDETTDGDGKEVER</sequence>
<dbReference type="RefSeq" id="WP_311372976.1">
    <property type="nucleotide sequence ID" value="NZ_JAMZMH010000010.1"/>
</dbReference>
<evidence type="ECO:0000256" key="5">
    <source>
        <dbReference type="SAM" id="MobiDB-lite"/>
    </source>
</evidence>
<evidence type="ECO:0000313" key="7">
    <source>
        <dbReference type="Proteomes" id="UP001180729"/>
    </source>
</evidence>
<dbReference type="InterPro" id="IPR007757">
    <property type="entry name" value="MT-A70-like"/>
</dbReference>
<evidence type="ECO:0000256" key="4">
    <source>
        <dbReference type="PROSITE-ProRule" id="PRU00489"/>
    </source>
</evidence>
<protein>
    <submittedName>
        <fullName evidence="6">MT-A70 family methyltransferase</fullName>
    </submittedName>
</protein>
<evidence type="ECO:0000256" key="3">
    <source>
        <dbReference type="ARBA" id="ARBA00022691"/>
    </source>
</evidence>
<organism evidence="6 7">
    <name type="scientific">Actinomyces oris</name>
    <dbReference type="NCBI Taxonomy" id="544580"/>
    <lineage>
        <taxon>Bacteria</taxon>
        <taxon>Bacillati</taxon>
        <taxon>Actinomycetota</taxon>
        <taxon>Actinomycetes</taxon>
        <taxon>Actinomycetales</taxon>
        <taxon>Actinomycetaceae</taxon>
        <taxon>Actinomyces</taxon>
    </lineage>
</organism>
<dbReference type="AlphaFoldDB" id="A0AAE4G281"/>
<feature type="compositionally biased region" description="Gly residues" evidence="5">
    <location>
        <begin position="11"/>
        <end position="25"/>
    </location>
</feature>
<dbReference type="EMBL" id="JAMZMH010000010">
    <property type="protein sequence ID" value="MDT0249235.1"/>
    <property type="molecule type" value="Genomic_DNA"/>
</dbReference>
<dbReference type="PANTHER" id="PTHR12829">
    <property type="entry name" value="N6-ADENOSINE-METHYLTRANSFERASE"/>
    <property type="match status" value="1"/>
</dbReference>
<evidence type="ECO:0000256" key="2">
    <source>
        <dbReference type="ARBA" id="ARBA00022679"/>
    </source>
</evidence>
<feature type="region of interest" description="Disordered" evidence="5">
    <location>
        <begin position="1"/>
        <end position="30"/>
    </location>
</feature>
<keyword evidence="3" id="KW-0949">S-adenosyl-L-methionine</keyword>
<proteinExistence type="inferred from homology"/>
<dbReference type="InterPro" id="IPR029063">
    <property type="entry name" value="SAM-dependent_MTases_sf"/>
</dbReference>
<dbReference type="SUPFAM" id="SSF53335">
    <property type="entry name" value="S-adenosyl-L-methionine-dependent methyltransferases"/>
    <property type="match status" value="1"/>
</dbReference>
<name>A0AAE4G281_9ACTO</name>
<accession>A0AAE4G281</accession>
<dbReference type="Pfam" id="PF05063">
    <property type="entry name" value="MT-A70"/>
    <property type="match status" value="1"/>
</dbReference>
<keyword evidence="1 6" id="KW-0489">Methyltransferase</keyword>